<gene>
    <name evidence="2" type="ORF">GQ26_0131130</name>
</gene>
<protein>
    <submittedName>
        <fullName evidence="2">Uncharacterized protein</fullName>
    </submittedName>
</protein>
<accession>A0A093V7A1</accession>
<feature type="region of interest" description="Disordered" evidence="1">
    <location>
        <begin position="106"/>
        <end position="132"/>
    </location>
</feature>
<dbReference type="AlphaFoldDB" id="A0A093V7A1"/>
<proteinExistence type="predicted"/>
<dbReference type="EMBL" id="JPOX01000013">
    <property type="protein sequence ID" value="KFX48040.1"/>
    <property type="molecule type" value="Genomic_DNA"/>
</dbReference>
<reference evidence="2" key="1">
    <citation type="journal article" date="2014" name="PLoS Genet.">
        <title>Signature Gene Expression Reveals Novel Clues to the Molecular Mechanisms of Dimorphic Transition in Penicillium marneffei.</title>
        <authorList>
            <person name="Yang E."/>
            <person name="Wang G."/>
            <person name="Cai J."/>
            <person name="Woo P.C."/>
            <person name="Lau S.K."/>
            <person name="Yuen K.-Y."/>
            <person name="Chow W.-N."/>
            <person name="Lin X."/>
        </authorList>
    </citation>
    <scope>NUCLEOTIDE SEQUENCE [LARGE SCALE GENOMIC DNA]</scope>
    <source>
        <strain evidence="2">PM1</strain>
    </source>
</reference>
<dbReference type="HOGENOM" id="CLU_1917767_0_0_1"/>
<comment type="caution">
    <text evidence="2">The sequence shown here is derived from an EMBL/GenBank/DDBJ whole genome shotgun (WGS) entry which is preliminary data.</text>
</comment>
<name>A0A093V7A1_TALMA</name>
<evidence type="ECO:0000313" key="2">
    <source>
        <dbReference type="EMBL" id="KFX48040.1"/>
    </source>
</evidence>
<evidence type="ECO:0000256" key="1">
    <source>
        <dbReference type="SAM" id="MobiDB-lite"/>
    </source>
</evidence>
<sequence>MVVNNAVVQINEAIIKAFDKAVENAIEDTIQSTVERTVESAVEKAVEKTVKKAIHCSVEDSVEKAVEKPMTRYLDRSHVPASPYLIEQHDTNQNISEADVVSEIPETQRDSMEVKTVTEDVPEATDHKHDDD</sequence>
<organism evidence="2">
    <name type="scientific">Talaromyces marneffei PM1</name>
    <dbReference type="NCBI Taxonomy" id="1077442"/>
    <lineage>
        <taxon>Eukaryota</taxon>
        <taxon>Fungi</taxon>
        <taxon>Dikarya</taxon>
        <taxon>Ascomycota</taxon>
        <taxon>Pezizomycotina</taxon>
        <taxon>Eurotiomycetes</taxon>
        <taxon>Eurotiomycetidae</taxon>
        <taxon>Eurotiales</taxon>
        <taxon>Trichocomaceae</taxon>
        <taxon>Talaromyces</taxon>
        <taxon>Talaromyces sect. Talaromyces</taxon>
    </lineage>
</organism>